<dbReference type="OrthoDB" id="9809429at2"/>
<dbReference type="Gene3D" id="3.20.20.70">
    <property type="entry name" value="Aldolase class I"/>
    <property type="match status" value="1"/>
</dbReference>
<dbReference type="InterPro" id="IPR013785">
    <property type="entry name" value="Aldolase_TIM"/>
</dbReference>
<keyword evidence="6 9" id="KW-0963">Cytoplasm</keyword>
<dbReference type="HAMAP" id="MF_00147_B">
    <property type="entry name" value="TIM_B"/>
    <property type="match status" value="1"/>
</dbReference>
<comment type="catalytic activity">
    <reaction evidence="1">
        <text>L-erythrulose 1-phosphate = D-erythrulose 4-phosphate</text>
        <dbReference type="Rhea" id="RHEA:49588"/>
        <dbReference type="ChEBI" id="CHEBI:58002"/>
        <dbReference type="ChEBI" id="CHEBI:90796"/>
        <dbReference type="EC" id="5.3.1.33"/>
    </reaction>
</comment>
<feature type="binding site" evidence="9">
    <location>
        <position position="215"/>
    </location>
    <ligand>
        <name>substrate</name>
    </ligand>
</feature>
<sequence length="255" mass="26705">MADPIRPLIAGNWKMHGTGADLPELKRIANGVDGTKSDSPYDAVICTPATLIDRAVRTVVGSPLAIGGQDCHHAEKGAHTGDVSPAMLVEAGASYVIVGHSERRADHGESDADVLGKANGAHAAGMTAIVCVGETREEREAGRAEDVVDGQLAWSVPEDARPDDTVIAYEPVWAIGTGLTPSMHDIETMHDHMRMQLKQRFGSSGARFRLLYGGSVKPANAADIFAISSVDGALIGGASLKSDDFLAICAAMPAR</sequence>
<dbReference type="GO" id="GO:0006096">
    <property type="term" value="P:glycolytic process"/>
    <property type="evidence" value="ECO:0007669"/>
    <property type="project" value="UniProtKB-UniRule"/>
</dbReference>
<evidence type="ECO:0000256" key="2">
    <source>
        <dbReference type="ARBA" id="ARBA00004680"/>
    </source>
</evidence>
<dbReference type="GO" id="GO:0005829">
    <property type="term" value="C:cytosol"/>
    <property type="evidence" value="ECO:0007669"/>
    <property type="project" value="TreeGrafter"/>
</dbReference>
<accession>A0A4P6V293</accession>
<dbReference type="GO" id="GO:0019563">
    <property type="term" value="P:glycerol catabolic process"/>
    <property type="evidence" value="ECO:0007669"/>
    <property type="project" value="TreeGrafter"/>
</dbReference>
<comment type="pathway">
    <text evidence="3">Carbohydrate metabolism; erythritol degradation.</text>
</comment>
<feature type="active site" description="Electrophile" evidence="9">
    <location>
        <position position="100"/>
    </location>
</feature>
<dbReference type="InterPro" id="IPR035990">
    <property type="entry name" value="TIM_sf"/>
</dbReference>
<dbReference type="GeneID" id="90767545"/>
<feature type="active site" description="Proton acceptor" evidence="9">
    <location>
        <position position="170"/>
    </location>
</feature>
<evidence type="ECO:0000256" key="1">
    <source>
        <dbReference type="ARBA" id="ARBA00000148"/>
    </source>
</evidence>
<dbReference type="PANTHER" id="PTHR21139">
    <property type="entry name" value="TRIOSEPHOSPHATE ISOMERASE"/>
    <property type="match status" value="1"/>
</dbReference>
<dbReference type="RefSeq" id="WP_131616508.1">
    <property type="nucleotide sequence ID" value="NZ_CP036532.1"/>
</dbReference>
<dbReference type="Proteomes" id="UP000293719">
    <property type="component" value="Chromosome"/>
</dbReference>
<evidence type="ECO:0000256" key="3">
    <source>
        <dbReference type="ARBA" id="ARBA00004939"/>
    </source>
</evidence>
<dbReference type="GO" id="GO:0004807">
    <property type="term" value="F:triose-phosphate isomerase activity"/>
    <property type="evidence" value="ECO:0007669"/>
    <property type="project" value="UniProtKB-UniRule"/>
</dbReference>
<keyword evidence="7 9" id="KW-0324">Glycolysis</keyword>
<dbReference type="GO" id="GO:0046166">
    <property type="term" value="P:glyceraldehyde-3-phosphate biosynthetic process"/>
    <property type="evidence" value="ECO:0007669"/>
    <property type="project" value="TreeGrafter"/>
</dbReference>
<feature type="binding site" evidence="9">
    <location>
        <begin position="12"/>
        <end position="14"/>
    </location>
    <ligand>
        <name>substrate</name>
    </ligand>
</feature>
<evidence type="ECO:0000313" key="11">
    <source>
        <dbReference type="EMBL" id="QBK30824.1"/>
    </source>
</evidence>
<dbReference type="PROSITE" id="PS00171">
    <property type="entry name" value="TIM_1"/>
    <property type="match status" value="1"/>
</dbReference>
<keyword evidence="5 9" id="KW-0312">Gluconeogenesis</keyword>
<feature type="binding site" evidence="9">
    <location>
        <position position="176"/>
    </location>
    <ligand>
        <name>substrate</name>
    </ligand>
</feature>
<dbReference type="UniPathway" id="UPA01066"/>
<dbReference type="EMBL" id="CP036532">
    <property type="protein sequence ID" value="QBK30824.1"/>
    <property type="molecule type" value="Genomic_DNA"/>
</dbReference>
<evidence type="ECO:0000256" key="10">
    <source>
        <dbReference type="RuleBase" id="RU363013"/>
    </source>
</evidence>
<protein>
    <recommendedName>
        <fullName evidence="9 10">Triosephosphate isomerase</fullName>
        <shortName evidence="9">TIM</shortName>
        <shortName evidence="9">TPI</shortName>
        <ecNumber evidence="9 10">5.3.1.1</ecNumber>
    </recommendedName>
    <alternativeName>
        <fullName evidence="9">Triose-phosphate isomerase</fullName>
    </alternativeName>
</protein>
<evidence type="ECO:0000256" key="5">
    <source>
        <dbReference type="ARBA" id="ARBA00022432"/>
    </source>
</evidence>
<comment type="function">
    <text evidence="9">Involved in the gluconeogenesis. Catalyzes stereospecifically the conversion of dihydroxyacetone phosphate (DHAP) to D-glyceraldehyde-3-phosphate (G3P).</text>
</comment>
<evidence type="ECO:0000256" key="6">
    <source>
        <dbReference type="ARBA" id="ARBA00022490"/>
    </source>
</evidence>
<gene>
    <name evidence="9" type="primary">tpiA</name>
    <name evidence="11" type="ORF">E0E05_09580</name>
</gene>
<comment type="similarity">
    <text evidence="4 9 10">Belongs to the triosephosphate isomerase family.</text>
</comment>
<dbReference type="InterPro" id="IPR000652">
    <property type="entry name" value="Triosephosphate_isomerase"/>
</dbReference>
<dbReference type="PROSITE" id="PS51440">
    <property type="entry name" value="TIM_2"/>
    <property type="match status" value="1"/>
</dbReference>
<keyword evidence="8 9" id="KW-0413">Isomerase</keyword>
<evidence type="ECO:0000256" key="4">
    <source>
        <dbReference type="ARBA" id="ARBA00007422"/>
    </source>
</evidence>
<dbReference type="PANTHER" id="PTHR21139:SF42">
    <property type="entry name" value="TRIOSEPHOSPHATE ISOMERASE"/>
    <property type="match status" value="1"/>
</dbReference>
<dbReference type="CDD" id="cd00311">
    <property type="entry name" value="TIM"/>
    <property type="match status" value="1"/>
</dbReference>
<comment type="catalytic activity">
    <reaction evidence="9 10">
        <text>D-glyceraldehyde 3-phosphate = dihydroxyacetone phosphate</text>
        <dbReference type="Rhea" id="RHEA:18585"/>
        <dbReference type="ChEBI" id="CHEBI:57642"/>
        <dbReference type="ChEBI" id="CHEBI:59776"/>
        <dbReference type="EC" id="5.3.1.1"/>
    </reaction>
</comment>
<dbReference type="UniPathway" id="UPA00109">
    <property type="reaction ID" value="UER00189"/>
</dbReference>
<comment type="subunit">
    <text evidence="9 10">Homodimer.</text>
</comment>
<organism evidence="11 12">
    <name type="scientific">Roseitalea porphyridii</name>
    <dbReference type="NCBI Taxonomy" id="1852022"/>
    <lineage>
        <taxon>Bacteria</taxon>
        <taxon>Pseudomonadati</taxon>
        <taxon>Pseudomonadota</taxon>
        <taxon>Alphaproteobacteria</taxon>
        <taxon>Hyphomicrobiales</taxon>
        <taxon>Ahrensiaceae</taxon>
        <taxon>Roseitalea</taxon>
    </lineage>
</organism>
<dbReference type="FunFam" id="3.20.20.70:FF:000016">
    <property type="entry name" value="Triosephosphate isomerase"/>
    <property type="match status" value="1"/>
</dbReference>
<dbReference type="GO" id="GO:0006094">
    <property type="term" value="P:gluconeogenesis"/>
    <property type="evidence" value="ECO:0007669"/>
    <property type="project" value="UniProtKB-UniRule"/>
</dbReference>
<comment type="subcellular location">
    <subcellularLocation>
        <location evidence="9 10">Cytoplasm</location>
    </subcellularLocation>
</comment>
<proteinExistence type="inferred from homology"/>
<dbReference type="SUPFAM" id="SSF51351">
    <property type="entry name" value="Triosephosphate isomerase (TIM)"/>
    <property type="match status" value="1"/>
</dbReference>
<dbReference type="InterPro" id="IPR020861">
    <property type="entry name" value="Triosephosphate_isomerase_AS"/>
</dbReference>
<dbReference type="UniPathway" id="UPA00138"/>
<comment type="pathway">
    <text evidence="2 9 10">Carbohydrate degradation; glycolysis; D-glyceraldehyde 3-phosphate from glycerone phosphate: step 1/1.</text>
</comment>
<dbReference type="KEGG" id="rpod:E0E05_09580"/>
<dbReference type="NCBIfam" id="TIGR00419">
    <property type="entry name" value="tim"/>
    <property type="match status" value="1"/>
</dbReference>
<feature type="binding site" evidence="9">
    <location>
        <begin position="236"/>
        <end position="237"/>
    </location>
    <ligand>
        <name>substrate</name>
    </ligand>
</feature>
<name>A0A4P6V293_9HYPH</name>
<dbReference type="Pfam" id="PF00121">
    <property type="entry name" value="TIM"/>
    <property type="match status" value="1"/>
</dbReference>
<evidence type="ECO:0000313" key="12">
    <source>
        <dbReference type="Proteomes" id="UP000293719"/>
    </source>
</evidence>
<comment type="pathway">
    <text evidence="9 10">Carbohydrate biosynthesis; gluconeogenesis.</text>
</comment>
<reference evidence="11 12" key="1">
    <citation type="journal article" date="2017" name="Int. J. Syst. Evol. Microbiol.">
        <title>Roseitalea porphyridii gen. nov., sp. nov., isolated from a red alga, and reclassification of Hoeflea suaedae Chung et al. 2013 as Pseudohoeflea suaedae gen. nov., comb. nov.</title>
        <authorList>
            <person name="Hyeon J.W."/>
            <person name="Jeong S.E."/>
            <person name="Baek K."/>
            <person name="Jeon C.O."/>
        </authorList>
    </citation>
    <scope>NUCLEOTIDE SEQUENCE [LARGE SCALE GENOMIC DNA]</scope>
    <source>
        <strain evidence="11 12">MA7-20</strain>
    </source>
</reference>
<dbReference type="InterPro" id="IPR022896">
    <property type="entry name" value="TrioseP_Isoase_bac/euk"/>
</dbReference>
<evidence type="ECO:0000256" key="7">
    <source>
        <dbReference type="ARBA" id="ARBA00023152"/>
    </source>
</evidence>
<evidence type="ECO:0000256" key="8">
    <source>
        <dbReference type="ARBA" id="ARBA00023235"/>
    </source>
</evidence>
<evidence type="ECO:0000256" key="9">
    <source>
        <dbReference type="HAMAP-Rule" id="MF_00147"/>
    </source>
</evidence>
<dbReference type="EC" id="5.3.1.1" evidence="9 10"/>
<dbReference type="AlphaFoldDB" id="A0A4P6V293"/>
<keyword evidence="12" id="KW-1185">Reference proteome</keyword>